<comment type="caution">
    <text evidence="1">The sequence shown here is derived from an EMBL/GenBank/DDBJ whole genome shotgun (WGS) entry which is preliminary data.</text>
</comment>
<sequence>MTLFLFLANNTNNYLSRFTGSLVITENEPLLRAITPSSSDCFMEMLMSVNGSGIVTLTQLDEIEETDHLLREKILLFLKVSFYSF</sequence>
<evidence type="ECO:0000313" key="1">
    <source>
        <dbReference type="EMBL" id="GIY89703.1"/>
    </source>
</evidence>
<proteinExistence type="predicted"/>
<gene>
    <name evidence="1" type="ORF">CDAR_51951</name>
</gene>
<organism evidence="1 2">
    <name type="scientific">Caerostris darwini</name>
    <dbReference type="NCBI Taxonomy" id="1538125"/>
    <lineage>
        <taxon>Eukaryota</taxon>
        <taxon>Metazoa</taxon>
        <taxon>Ecdysozoa</taxon>
        <taxon>Arthropoda</taxon>
        <taxon>Chelicerata</taxon>
        <taxon>Arachnida</taxon>
        <taxon>Araneae</taxon>
        <taxon>Araneomorphae</taxon>
        <taxon>Entelegynae</taxon>
        <taxon>Araneoidea</taxon>
        <taxon>Araneidae</taxon>
        <taxon>Caerostris</taxon>
    </lineage>
</organism>
<name>A0AAV4X7C2_9ARAC</name>
<evidence type="ECO:0000313" key="2">
    <source>
        <dbReference type="Proteomes" id="UP001054837"/>
    </source>
</evidence>
<accession>A0AAV4X7C2</accession>
<dbReference type="Proteomes" id="UP001054837">
    <property type="component" value="Unassembled WGS sequence"/>
</dbReference>
<protein>
    <submittedName>
        <fullName evidence="1">Uncharacterized protein</fullName>
    </submittedName>
</protein>
<reference evidence="1 2" key="1">
    <citation type="submission" date="2021-06" db="EMBL/GenBank/DDBJ databases">
        <title>Caerostris darwini draft genome.</title>
        <authorList>
            <person name="Kono N."/>
            <person name="Arakawa K."/>
        </authorList>
    </citation>
    <scope>NUCLEOTIDE SEQUENCE [LARGE SCALE GENOMIC DNA]</scope>
</reference>
<keyword evidence="2" id="KW-1185">Reference proteome</keyword>
<dbReference type="AlphaFoldDB" id="A0AAV4X7C2"/>
<dbReference type="EMBL" id="BPLQ01015683">
    <property type="protein sequence ID" value="GIY89703.1"/>
    <property type="molecule type" value="Genomic_DNA"/>
</dbReference>